<dbReference type="InterPro" id="IPR036705">
    <property type="entry name" value="Ribosyl_crysJ1_sf"/>
</dbReference>
<dbReference type="Gene3D" id="1.10.4080.10">
    <property type="entry name" value="ADP-ribosylation/Crystallin J1"/>
    <property type="match status" value="1"/>
</dbReference>
<protein>
    <submittedName>
        <fullName evidence="2">ADP-ribosylglycohydrolase</fullName>
    </submittedName>
</protein>
<comment type="cofactor">
    <cofactor evidence="1">
        <name>Mg(2+)</name>
        <dbReference type="ChEBI" id="CHEBI:18420"/>
    </cofactor>
    <text evidence="1">Binds 2 magnesium ions per subunit.</text>
</comment>
<gene>
    <name evidence="2" type="ORF">FHX74_001894</name>
</gene>
<evidence type="ECO:0000256" key="1">
    <source>
        <dbReference type="PIRSR" id="PIRSR605502-1"/>
    </source>
</evidence>
<reference evidence="2 3" key="1">
    <citation type="submission" date="2020-07" db="EMBL/GenBank/DDBJ databases">
        <title>Sequencing the genomes of 1000 actinobacteria strains.</title>
        <authorList>
            <person name="Klenk H.-P."/>
        </authorList>
    </citation>
    <scope>NUCLEOTIDE SEQUENCE [LARGE SCALE GENOMIC DNA]</scope>
    <source>
        <strain evidence="2 3">DSM 100723</strain>
    </source>
</reference>
<sequence>MAVGEDSWSIDLHGEAYTDKVLGCWLGKNAGGTLGTPVEEVWGRDEPFDLDWYPELRSGGLPNDDLEMQLVWLTALSQVGPELRAADLARYWLDHIGYNFDEYGLNKANLRLGLQPPVSGSWNNWFVDCMGCPIRSEVWACVAPGVPRVAARYAYEDAICDHAGGESVWGELFNVAIQSAAFVVDDADTLLDIGLSYVPEGTATARAVLAARRAHAEGLDWLAARRRVLEETPSRVAQYSPINLGFQTIGLLYGRDFGEALCLTVNCGWDTDSSGGSLGSWWGIRAGRSGLPEKWIEPFGTGLSTNESWGGVRHLTDGSAPIPTDVVELTAAIREQAARVLAHHGVPVENGVITVERESLYADDGVRALWARSPWTVAHDLGQLRVDVDYQGSAAARPGGVRELALTVHNPHPDPVVVGVSTLVPDGWRPAVPQTVEVAAAGAASVRLEIGVGGRAAVEQSNVVLVRAQPQGYPTVAPVPVTLAGAQAWRWRTVGGEEWTDLAVDGNALPLAELLSSATGPVELRGWIEATEPTKVRLGVDTTVDTVVRVNGTVLLDYAGPRLIRPSYGVEELVNRVVELRPGFNEVSVTLTVPSGATELAGHTFLSTPDRLRHGIVHLRRTRTPED</sequence>
<dbReference type="SUPFAM" id="SSF101478">
    <property type="entry name" value="ADP-ribosylglycohydrolase"/>
    <property type="match status" value="1"/>
</dbReference>
<feature type="binding site" evidence="1">
    <location>
        <position position="272"/>
    </location>
    <ligand>
        <name>Mg(2+)</name>
        <dbReference type="ChEBI" id="CHEBI:18420"/>
        <label>1</label>
    </ligand>
</feature>
<evidence type="ECO:0000313" key="2">
    <source>
        <dbReference type="EMBL" id="MBA8794275.1"/>
    </source>
</evidence>
<evidence type="ECO:0000313" key="3">
    <source>
        <dbReference type="Proteomes" id="UP000523079"/>
    </source>
</evidence>
<feature type="binding site" evidence="1">
    <location>
        <position position="270"/>
    </location>
    <ligand>
        <name>Mg(2+)</name>
        <dbReference type="ChEBI" id="CHEBI:18420"/>
        <label>1</label>
    </ligand>
</feature>
<dbReference type="RefSeq" id="WP_182559886.1">
    <property type="nucleotide sequence ID" value="NZ_JACGWT010000003.1"/>
</dbReference>
<feature type="binding site" evidence="1">
    <location>
        <position position="273"/>
    </location>
    <ligand>
        <name>Mg(2+)</name>
        <dbReference type="ChEBI" id="CHEBI:18420"/>
        <label>1</label>
    </ligand>
</feature>
<proteinExistence type="predicted"/>
<keyword evidence="2" id="KW-0378">Hydrolase</keyword>
<dbReference type="GO" id="GO:0046872">
    <property type="term" value="F:metal ion binding"/>
    <property type="evidence" value="ECO:0007669"/>
    <property type="project" value="UniProtKB-KW"/>
</dbReference>
<keyword evidence="1" id="KW-0479">Metal-binding</keyword>
<keyword evidence="3" id="KW-1185">Reference proteome</keyword>
<dbReference type="EMBL" id="JACGWT010000003">
    <property type="protein sequence ID" value="MBA8794275.1"/>
    <property type="molecule type" value="Genomic_DNA"/>
</dbReference>
<accession>A0A7W3ISC7</accession>
<dbReference type="AlphaFoldDB" id="A0A7W3ISC7"/>
<name>A0A7W3ISC7_9ACTN</name>
<dbReference type="Pfam" id="PF03747">
    <property type="entry name" value="ADP_ribosyl_GH"/>
    <property type="match status" value="1"/>
</dbReference>
<dbReference type="GO" id="GO:0016787">
    <property type="term" value="F:hydrolase activity"/>
    <property type="evidence" value="ECO:0007669"/>
    <property type="project" value="UniProtKB-KW"/>
</dbReference>
<dbReference type="InterPro" id="IPR005502">
    <property type="entry name" value="Ribosyl_crysJ1"/>
</dbReference>
<keyword evidence="1" id="KW-0460">Magnesium</keyword>
<dbReference type="Proteomes" id="UP000523079">
    <property type="component" value="Unassembled WGS sequence"/>
</dbReference>
<comment type="caution">
    <text evidence="2">The sequence shown here is derived from an EMBL/GenBank/DDBJ whole genome shotgun (WGS) entry which is preliminary data.</text>
</comment>
<organism evidence="2 3">
    <name type="scientific">Microlunatus kandeliicorticis</name>
    <dbReference type="NCBI Taxonomy" id="1759536"/>
    <lineage>
        <taxon>Bacteria</taxon>
        <taxon>Bacillati</taxon>
        <taxon>Actinomycetota</taxon>
        <taxon>Actinomycetes</taxon>
        <taxon>Propionibacteriales</taxon>
        <taxon>Propionibacteriaceae</taxon>
        <taxon>Microlunatus</taxon>
    </lineage>
</organism>